<keyword evidence="3 8" id="KW-1134">Transmembrane beta strand</keyword>
<evidence type="ECO:0000256" key="6">
    <source>
        <dbReference type="ARBA" id="ARBA00023136"/>
    </source>
</evidence>
<keyword evidence="5 9" id="KW-0798">TonB box</keyword>
<dbReference type="Pfam" id="PF07715">
    <property type="entry name" value="Plug"/>
    <property type="match status" value="1"/>
</dbReference>
<dbReference type="Gene3D" id="2.60.40.1120">
    <property type="entry name" value="Carboxypeptidase-like, regulatory domain"/>
    <property type="match status" value="1"/>
</dbReference>
<comment type="similarity">
    <text evidence="8 9">Belongs to the TonB-dependent receptor family.</text>
</comment>
<evidence type="ECO:0000259" key="11">
    <source>
        <dbReference type="Pfam" id="PF00593"/>
    </source>
</evidence>
<dbReference type="EMBL" id="CP060723">
    <property type="protein sequence ID" value="QNN41698.1"/>
    <property type="molecule type" value="Genomic_DNA"/>
</dbReference>
<evidence type="ECO:0000256" key="7">
    <source>
        <dbReference type="ARBA" id="ARBA00023237"/>
    </source>
</evidence>
<dbReference type="InterPro" id="IPR039426">
    <property type="entry name" value="TonB-dep_rcpt-like"/>
</dbReference>
<dbReference type="RefSeq" id="WP_187592292.1">
    <property type="nucleotide sequence ID" value="NZ_CP060723.1"/>
</dbReference>
<keyword evidence="4 8" id="KW-0812">Transmembrane</keyword>
<keyword evidence="6 8" id="KW-0472">Membrane</keyword>
<dbReference type="AlphaFoldDB" id="A0A7G9QEC3"/>
<dbReference type="InterPro" id="IPR008969">
    <property type="entry name" value="CarboxyPept-like_regulatory"/>
</dbReference>
<keyword evidence="7 8" id="KW-0998">Cell outer membrane</keyword>
<dbReference type="InterPro" id="IPR012910">
    <property type="entry name" value="Plug_dom"/>
</dbReference>
<dbReference type="Pfam" id="PF13715">
    <property type="entry name" value="CarbopepD_reg_2"/>
    <property type="match status" value="1"/>
</dbReference>
<evidence type="ECO:0000256" key="8">
    <source>
        <dbReference type="PROSITE-ProRule" id="PRU01360"/>
    </source>
</evidence>
<dbReference type="SUPFAM" id="SSF56935">
    <property type="entry name" value="Porins"/>
    <property type="match status" value="1"/>
</dbReference>
<feature type="chain" id="PRO_5028878165" evidence="10">
    <location>
        <begin position="21"/>
        <end position="1051"/>
    </location>
</feature>
<evidence type="ECO:0000256" key="9">
    <source>
        <dbReference type="RuleBase" id="RU003357"/>
    </source>
</evidence>
<dbReference type="InterPro" id="IPR036942">
    <property type="entry name" value="Beta-barrel_TonB_sf"/>
</dbReference>
<accession>A0A7G9QEC3</accession>
<gene>
    <name evidence="13" type="ORF">H9L23_21760</name>
</gene>
<proteinExistence type="inferred from homology"/>
<organism evidence="13 14">
    <name type="scientific">Pedobacter roseus</name>
    <dbReference type="NCBI Taxonomy" id="336820"/>
    <lineage>
        <taxon>Bacteria</taxon>
        <taxon>Pseudomonadati</taxon>
        <taxon>Bacteroidota</taxon>
        <taxon>Sphingobacteriia</taxon>
        <taxon>Sphingobacteriales</taxon>
        <taxon>Sphingobacteriaceae</taxon>
        <taxon>Pedobacter</taxon>
    </lineage>
</organism>
<dbReference type="KEGG" id="proe:H9L23_21760"/>
<feature type="domain" description="TonB-dependent receptor-like beta-barrel" evidence="11">
    <location>
        <begin position="432"/>
        <end position="884"/>
    </location>
</feature>
<keyword evidence="10" id="KW-0732">Signal</keyword>
<dbReference type="PROSITE" id="PS52016">
    <property type="entry name" value="TONB_DEPENDENT_REC_3"/>
    <property type="match status" value="1"/>
</dbReference>
<keyword evidence="2 8" id="KW-0813">Transport</keyword>
<evidence type="ECO:0000256" key="5">
    <source>
        <dbReference type="ARBA" id="ARBA00023077"/>
    </source>
</evidence>
<dbReference type="Pfam" id="PF00593">
    <property type="entry name" value="TonB_dep_Rec_b-barrel"/>
    <property type="match status" value="1"/>
</dbReference>
<protein>
    <submittedName>
        <fullName evidence="13">SusC/RagA family TonB-linked outer membrane protein</fullName>
    </submittedName>
</protein>
<evidence type="ECO:0000256" key="3">
    <source>
        <dbReference type="ARBA" id="ARBA00022452"/>
    </source>
</evidence>
<dbReference type="Gene3D" id="2.170.130.10">
    <property type="entry name" value="TonB-dependent receptor, plug domain"/>
    <property type="match status" value="1"/>
</dbReference>
<dbReference type="InterPro" id="IPR037066">
    <property type="entry name" value="Plug_dom_sf"/>
</dbReference>
<feature type="domain" description="TonB-dependent receptor plug" evidence="12">
    <location>
        <begin position="117"/>
        <end position="219"/>
    </location>
</feature>
<name>A0A7G9QEC3_9SPHI</name>
<dbReference type="Proteomes" id="UP000515806">
    <property type="component" value="Chromosome"/>
</dbReference>
<dbReference type="SUPFAM" id="SSF49464">
    <property type="entry name" value="Carboxypeptidase regulatory domain-like"/>
    <property type="match status" value="1"/>
</dbReference>
<evidence type="ECO:0000256" key="10">
    <source>
        <dbReference type="SAM" id="SignalP"/>
    </source>
</evidence>
<dbReference type="InterPro" id="IPR000531">
    <property type="entry name" value="Beta-barrel_TonB"/>
</dbReference>
<sequence length="1051" mass="113587">MKKLLQSLFILMFVAITAMAQDRTITGTVTASDDKKPLPGVSVKVKGAQGGAVTGADGRYSIRVTGAATGLTFTYLGYIAQTVPLSSNSINVALNPDATTLSEVTVTSALGVKRSERSIGTAQQQLTAEKISPTKIADINTAIAGKIAGTQISGGSGAKFGTSTIRIRGINSLGGGNPIYVVDGVITSPDGVNPDDVETLNVLKGPGATALYGQRGSEGAVVITTKKASKKSGIGVDVNHSTTFENVYILPKYQNEYGGGNGQTWLTYTAPAGSANSVLNGARYYDFSIDESWGPKFDGQPYAPWYAFDPTDPEYGKTKPWVAQPDNVKNFYDTGIANNTSVALSKASDNSTTRFSFTNLTRSGVSPNSSQQKNWVVFNNTTNLSDRLSVNGNFNYVYEKRFNIPREGYGTQTAGSFNQWFHRDIEMEKLQRYQRPDGTFTTWNISGPDNLTPKFWDNPYVEVYKNLSESFIQRIYGSASATYDIGSGLKASVIARTNVTNVNSDGRTASFTLNTPAFSSASTKFSETNYLANLAYDKEFGSFSLKAALYGELMTQDNNNVATGTVGGFIVPNVYNVSNSLNEKSATNSFSRRKVNSLYAYTTLGYKNYLFLDLNLRNDVTSTLPTANNSYWYGGASGSFIFSEFTKDFKALSFGKLRASVARVGTDVGAYALAETFPLATTNYSKSSVIYPSQSVANLIPNPELKPALSTAYEVGAELRFFKDRLRGDFNFYSRQTKDQIINVTTPGSSGYTQRTINAGNIKNYGYEITLGGTPIRSKDFTWNADFNIGINKNKVIALAPGVDNILGGIDGSAGSFGFVGSPSASLNAKVGEASGFITGQGIVKDANGNKLIDDDGFYVLKDNMDLGSILPKFTGGFATSFTYKQFTLGGSLDFQNGGKLLSLTKMITAGSGLSEETVGLNDKGKPKRDDPANGGGIRLEGINATTGLPNTVYVDARELYETRLQNVFENWIYDASYVKLREVSLTYSLPKTLFKKLPFQRIDVSVIGQNLWLIYSKVKGIDPTELQSSWIDTAQLPGTRTVGFNVKFSL</sequence>
<reference evidence="13 14" key="1">
    <citation type="submission" date="2020-08" db="EMBL/GenBank/DDBJ databases">
        <title>Genome sequence of Pedobacter roseus KACC 11594T.</title>
        <authorList>
            <person name="Hyun D.-W."/>
            <person name="Bae J.-W."/>
        </authorList>
    </citation>
    <scope>NUCLEOTIDE SEQUENCE [LARGE SCALE GENOMIC DNA]</scope>
    <source>
        <strain evidence="13 14">KACC 11594</strain>
    </source>
</reference>
<dbReference type="InterPro" id="IPR023996">
    <property type="entry name" value="TonB-dep_OMP_SusC/RagA"/>
</dbReference>
<dbReference type="NCBIfam" id="TIGR04056">
    <property type="entry name" value="OMP_RagA_SusC"/>
    <property type="match status" value="1"/>
</dbReference>
<dbReference type="GO" id="GO:0009279">
    <property type="term" value="C:cell outer membrane"/>
    <property type="evidence" value="ECO:0007669"/>
    <property type="project" value="UniProtKB-SubCell"/>
</dbReference>
<evidence type="ECO:0000259" key="12">
    <source>
        <dbReference type="Pfam" id="PF07715"/>
    </source>
</evidence>
<comment type="subcellular location">
    <subcellularLocation>
        <location evidence="1 8">Cell outer membrane</location>
        <topology evidence="1 8">Multi-pass membrane protein</topology>
    </subcellularLocation>
</comment>
<evidence type="ECO:0000256" key="2">
    <source>
        <dbReference type="ARBA" id="ARBA00022448"/>
    </source>
</evidence>
<dbReference type="Gene3D" id="2.40.170.20">
    <property type="entry name" value="TonB-dependent receptor, beta-barrel domain"/>
    <property type="match status" value="1"/>
</dbReference>
<evidence type="ECO:0000256" key="1">
    <source>
        <dbReference type="ARBA" id="ARBA00004571"/>
    </source>
</evidence>
<feature type="signal peptide" evidence="10">
    <location>
        <begin position="1"/>
        <end position="20"/>
    </location>
</feature>
<evidence type="ECO:0000313" key="13">
    <source>
        <dbReference type="EMBL" id="QNN41698.1"/>
    </source>
</evidence>
<evidence type="ECO:0000256" key="4">
    <source>
        <dbReference type="ARBA" id="ARBA00022692"/>
    </source>
</evidence>
<evidence type="ECO:0000313" key="14">
    <source>
        <dbReference type="Proteomes" id="UP000515806"/>
    </source>
</evidence>
<keyword evidence="14" id="KW-1185">Reference proteome</keyword>